<dbReference type="Proteomes" id="UP001164081">
    <property type="component" value="Chromosome"/>
</dbReference>
<proteinExistence type="predicted"/>
<keyword evidence="2" id="KW-0732">Signal</keyword>
<feature type="region of interest" description="Disordered" evidence="1">
    <location>
        <begin position="165"/>
        <end position="221"/>
    </location>
</feature>
<feature type="signal peptide" evidence="2">
    <location>
        <begin position="1"/>
        <end position="22"/>
    </location>
</feature>
<dbReference type="RefSeq" id="WP_151829592.1">
    <property type="nucleotide sequence ID" value="NZ_BKVP01000074.1"/>
</dbReference>
<reference evidence="3" key="1">
    <citation type="journal article" date="2022" name="J Glob Antimicrob Resist">
        <title>Comparative analysis of IMP-4- and OXA-58-containing plasmids of three carbapenemase-producing Acinetobacter ursingii strains in the Netherlands.</title>
        <authorList>
            <person name="Hendrickx A.P.A."/>
            <person name="Schade R.P."/>
            <person name="Landman F."/>
            <person name="Bosch T."/>
            <person name="Schouls L.M."/>
            <person name="van Dijk K."/>
        </authorList>
    </citation>
    <scope>NUCLEOTIDE SEQUENCE</scope>
    <source>
        <strain evidence="3">RIVM_C010761</strain>
    </source>
</reference>
<name>A0AA46NPI9_9GAMM</name>
<evidence type="ECO:0000256" key="1">
    <source>
        <dbReference type="SAM" id="MobiDB-lite"/>
    </source>
</evidence>
<evidence type="ECO:0000256" key="2">
    <source>
        <dbReference type="SAM" id="SignalP"/>
    </source>
</evidence>
<protein>
    <submittedName>
        <fullName evidence="3">Uncharacterized protein</fullName>
    </submittedName>
</protein>
<dbReference type="EMBL" id="CP089044">
    <property type="protein sequence ID" value="UYF75325.1"/>
    <property type="molecule type" value="Genomic_DNA"/>
</dbReference>
<accession>A0AA46NPI9</accession>
<dbReference type="AlphaFoldDB" id="A0AA46NPI9"/>
<organism evidence="3 4">
    <name type="scientific">Acinetobacter ursingii</name>
    <dbReference type="NCBI Taxonomy" id="108980"/>
    <lineage>
        <taxon>Bacteria</taxon>
        <taxon>Pseudomonadati</taxon>
        <taxon>Pseudomonadota</taxon>
        <taxon>Gammaproteobacteria</taxon>
        <taxon>Moraxellales</taxon>
        <taxon>Moraxellaceae</taxon>
        <taxon>Acinetobacter</taxon>
    </lineage>
</organism>
<feature type="chain" id="PRO_5041359804" evidence="2">
    <location>
        <begin position="23"/>
        <end position="221"/>
    </location>
</feature>
<sequence>MKKRIVFSAFFLALSVFNFAYAANDQIKLKRGCLKDYPQAVGQTDQTLLGIYEQVCDKKNADKKNDLLAQAAMRFHELGQNLNALLLVNQLKSQNIQGSLLTDVAFLSSVAIANDSLKEMREKQMRYLSEDLTYPPAKQLVEQIRQSVPAPDTSELKGITDASLKASQRNARAAATKHTNTKASTIKTSSSKAKATTTTPAKPAATATTTKSSANPFESLK</sequence>
<evidence type="ECO:0000313" key="4">
    <source>
        <dbReference type="Proteomes" id="UP001164081"/>
    </source>
</evidence>
<feature type="compositionally biased region" description="Low complexity" evidence="1">
    <location>
        <begin position="181"/>
        <end position="214"/>
    </location>
</feature>
<evidence type="ECO:0000313" key="3">
    <source>
        <dbReference type="EMBL" id="UYF75325.1"/>
    </source>
</evidence>
<gene>
    <name evidence="3" type="ORF">LSO58_16325</name>
</gene>